<protein>
    <submittedName>
        <fullName evidence="2">Amidohydrolase</fullName>
    </submittedName>
</protein>
<evidence type="ECO:0000259" key="1">
    <source>
        <dbReference type="Pfam" id="PF07969"/>
    </source>
</evidence>
<dbReference type="SUPFAM" id="SSF51556">
    <property type="entry name" value="Metallo-dependent hydrolases"/>
    <property type="match status" value="1"/>
</dbReference>
<dbReference type="PANTHER" id="PTHR22642">
    <property type="entry name" value="IMIDAZOLONEPROPIONASE"/>
    <property type="match status" value="1"/>
</dbReference>
<dbReference type="Proteomes" id="UP001055025">
    <property type="component" value="Unassembled WGS sequence"/>
</dbReference>
<evidence type="ECO:0000313" key="3">
    <source>
        <dbReference type="Proteomes" id="UP001055025"/>
    </source>
</evidence>
<dbReference type="InterPro" id="IPR033932">
    <property type="entry name" value="YtcJ-like"/>
</dbReference>
<comment type="caution">
    <text evidence="2">The sequence shown here is derived from an EMBL/GenBank/DDBJ whole genome shotgun (WGS) entry which is preliminary data.</text>
</comment>
<gene>
    <name evidence="2" type="ORF">ATOP_01730</name>
</gene>
<dbReference type="PANTHER" id="PTHR22642:SF2">
    <property type="entry name" value="PROTEIN LONG AFTER FAR-RED 3"/>
    <property type="match status" value="1"/>
</dbReference>
<name>A0AAV5AZP3_9ACTN</name>
<keyword evidence="3" id="KW-1185">Reference proteome</keyword>
<dbReference type="InterPro" id="IPR011059">
    <property type="entry name" value="Metal-dep_hydrolase_composite"/>
</dbReference>
<dbReference type="InterPro" id="IPR032466">
    <property type="entry name" value="Metal_Hydrolase"/>
</dbReference>
<accession>A0AAV5AZP3</accession>
<dbReference type="GO" id="GO:0016810">
    <property type="term" value="F:hydrolase activity, acting on carbon-nitrogen (but not peptide) bonds"/>
    <property type="evidence" value="ECO:0007669"/>
    <property type="project" value="InterPro"/>
</dbReference>
<dbReference type="InterPro" id="IPR013108">
    <property type="entry name" value="Amidohydro_3"/>
</dbReference>
<dbReference type="Pfam" id="PF07969">
    <property type="entry name" value="Amidohydro_3"/>
    <property type="match status" value="1"/>
</dbReference>
<evidence type="ECO:0000313" key="2">
    <source>
        <dbReference type="EMBL" id="GJM54518.1"/>
    </source>
</evidence>
<dbReference type="RefSeq" id="WP_265590466.1">
    <property type="nucleotide sequence ID" value="NZ_BQKC01000001.1"/>
</dbReference>
<dbReference type="AlphaFoldDB" id="A0AAV5AZP3"/>
<dbReference type="Gene3D" id="3.20.20.140">
    <property type="entry name" value="Metal-dependent hydrolases"/>
    <property type="match status" value="1"/>
</dbReference>
<proteinExistence type="predicted"/>
<feature type="domain" description="Amidohydrolase 3" evidence="1">
    <location>
        <begin position="50"/>
        <end position="535"/>
    </location>
</feature>
<dbReference type="SUPFAM" id="SSF51338">
    <property type="entry name" value="Composite domain of metallo-dependent hydrolases"/>
    <property type="match status" value="1"/>
</dbReference>
<dbReference type="Gene3D" id="3.10.310.70">
    <property type="match status" value="1"/>
</dbReference>
<organism evidence="2 3">
    <name type="scientific">Granulimonas faecalis</name>
    <dbReference type="NCBI Taxonomy" id="2894155"/>
    <lineage>
        <taxon>Bacteria</taxon>
        <taxon>Bacillati</taxon>
        <taxon>Actinomycetota</taxon>
        <taxon>Coriobacteriia</taxon>
        <taxon>Coriobacteriales</taxon>
        <taxon>Kribbibacteriaceae</taxon>
        <taxon>Granulimonas</taxon>
    </lineage>
</organism>
<dbReference type="Gene3D" id="2.30.40.10">
    <property type="entry name" value="Urease, subunit C, domain 1"/>
    <property type="match status" value="1"/>
</dbReference>
<sequence length="541" mass="58614">MKRLFTNATFVTMRDARERAEALLVDDDGTIAYVGDLGEARSLAQGAPETDLHGACVLPGFIDPHSHFTGALQYLLYADLSQCTSFAQIEAVLKEFAASRPVGEDGVIMAIGYDQNNLEEGQHPTRELLDSVSTEVPILITHVSNHMGVANSRLLELAGLDARTPDPEGGRYGRDDNGELTGYAEEPAAMNGLYAVTTPRMNLDFFSMANDMQDVYLENGVTTCQDGATGPDMANVLCALAERGLLKMDVVGYPMAGSDPLATLEAHPDYDGSNYRGHFRLGGLKMFLDGSPQGLTAWMSEPYVEGPEGERDWCAYGTMSDEDALAFAKAAVDTNHQLLCHTNGDAAADQLLRVYAQAQAQSANPDAKALRPVMIHCQTVRKDQLETMAELSMVPSIFASHVWYWGDAHVKNFGPVRGGRVSPCGDAVDCGLPFTLHTDTPVLRPNLLEGVWCAVRRVTKGGRQLDAEQAVSVFDALRAITYNGAYQYGEESSKGTLEAGKLADLAVLDANPLEVDPDEIRSIKVLATVKEGENVWERKAC</sequence>
<dbReference type="CDD" id="cd01300">
    <property type="entry name" value="YtcJ_like"/>
    <property type="match status" value="1"/>
</dbReference>
<reference evidence="2" key="1">
    <citation type="journal article" date="2022" name="Int. J. Syst. Evol. Microbiol.">
        <title>Granulimonas faecalis gen. nov., sp. nov., and Leptogranulimonas caecicola gen. nov., sp. nov., novel lactate-producing Atopobiaceae bacteria isolated from mouse intestines, and an emended description of the family Atopobiaceae.</title>
        <authorList>
            <person name="Morinaga K."/>
            <person name="Kusada H."/>
            <person name="Sakamoto S."/>
            <person name="Murakami T."/>
            <person name="Toyoda A."/>
            <person name="Mori H."/>
            <person name="Meng X.Y."/>
            <person name="Takashino M."/>
            <person name="Murotomi K."/>
            <person name="Tamaki H."/>
        </authorList>
    </citation>
    <scope>NUCLEOTIDE SEQUENCE</scope>
    <source>
        <strain evidence="2">OPF53</strain>
    </source>
</reference>
<dbReference type="EMBL" id="BQKC01000001">
    <property type="protein sequence ID" value="GJM54518.1"/>
    <property type="molecule type" value="Genomic_DNA"/>
</dbReference>